<dbReference type="RefSeq" id="WP_273911948.1">
    <property type="nucleotide sequence ID" value="NZ_JAMDGX010000047.1"/>
</dbReference>
<sequence length="118" mass="12696">MSTTTITINALSAINLTKLSESGSGATQVNLAPGKYAVTLSENTMKFNSGSTALIQQVILFTTSPTIDKNYEKWFYTVNASEGTVIKVEADRPVYVFIVDHLLVSDNSGSAKVTFTPI</sequence>
<dbReference type="Proteomes" id="UP001148203">
    <property type="component" value="Unassembled WGS sequence"/>
</dbReference>
<reference evidence="1 2" key="1">
    <citation type="submission" date="2022-05" db="EMBL/GenBank/DDBJ databases">
        <title>Novel Pseudomonas spp. Isolated from a Rainbow Trout Aquaculture Facility.</title>
        <authorList>
            <person name="Testerman T."/>
            <person name="Graf J."/>
        </authorList>
    </citation>
    <scope>NUCLEOTIDE SEQUENCE [LARGE SCALE GENOMIC DNA]</scope>
    <source>
        <strain evidence="1 2">ID681</strain>
    </source>
</reference>
<dbReference type="EMBL" id="JAMDGY010000143">
    <property type="protein sequence ID" value="MDD0994216.1"/>
    <property type="molecule type" value="Genomic_DNA"/>
</dbReference>
<protein>
    <submittedName>
        <fullName evidence="1">Uncharacterized protein</fullName>
    </submittedName>
</protein>
<gene>
    <name evidence="1" type="ORF">M5G11_27215</name>
</gene>
<proteinExistence type="predicted"/>
<evidence type="ECO:0000313" key="1">
    <source>
        <dbReference type="EMBL" id="MDD0994216.1"/>
    </source>
</evidence>
<name>A0ABT5P177_9PSED</name>
<comment type="caution">
    <text evidence="1">The sequence shown here is derived from an EMBL/GenBank/DDBJ whole genome shotgun (WGS) entry which is preliminary data.</text>
</comment>
<organism evidence="1 2">
    <name type="scientific">Pseudomonas fontis</name>
    <dbReference type="NCBI Taxonomy" id="2942633"/>
    <lineage>
        <taxon>Bacteria</taxon>
        <taxon>Pseudomonadati</taxon>
        <taxon>Pseudomonadota</taxon>
        <taxon>Gammaproteobacteria</taxon>
        <taxon>Pseudomonadales</taxon>
        <taxon>Pseudomonadaceae</taxon>
        <taxon>Pseudomonas</taxon>
    </lineage>
</organism>
<keyword evidence="2" id="KW-1185">Reference proteome</keyword>
<evidence type="ECO:0000313" key="2">
    <source>
        <dbReference type="Proteomes" id="UP001148203"/>
    </source>
</evidence>
<accession>A0ABT5P177</accession>